<accession>A0A2A4Z6L3</accession>
<dbReference type="PANTHER" id="PTHR30329">
    <property type="entry name" value="STATOR ELEMENT OF FLAGELLAR MOTOR COMPLEX"/>
    <property type="match status" value="1"/>
</dbReference>
<keyword evidence="3" id="KW-0998">Cell outer membrane</keyword>
<dbReference type="AlphaFoldDB" id="A0A2A4Z6L3"/>
<dbReference type="PANTHER" id="PTHR30329:SF21">
    <property type="entry name" value="LIPOPROTEIN YIAD-RELATED"/>
    <property type="match status" value="1"/>
</dbReference>
<dbReference type="InterPro" id="IPR050330">
    <property type="entry name" value="Bact_OuterMem_StrucFunc"/>
</dbReference>
<dbReference type="InterPro" id="IPR036737">
    <property type="entry name" value="OmpA-like_sf"/>
</dbReference>
<keyword evidence="2 4" id="KW-0472">Membrane</keyword>
<evidence type="ECO:0000256" key="4">
    <source>
        <dbReference type="PROSITE-ProRule" id="PRU00473"/>
    </source>
</evidence>
<gene>
    <name evidence="6" type="ORF">COB13_06035</name>
</gene>
<evidence type="ECO:0000256" key="3">
    <source>
        <dbReference type="ARBA" id="ARBA00023237"/>
    </source>
</evidence>
<organism evidence="6">
    <name type="scientific">OCS116 cluster bacterium</name>
    <dbReference type="NCBI Taxonomy" id="2030921"/>
    <lineage>
        <taxon>Bacteria</taxon>
        <taxon>Pseudomonadati</taxon>
        <taxon>Pseudomonadota</taxon>
        <taxon>Alphaproteobacteria</taxon>
        <taxon>OCS116 cluster</taxon>
    </lineage>
</organism>
<protein>
    <submittedName>
        <fullName evidence="6">Peptidoglycan-associated lipoprotein</fullName>
    </submittedName>
</protein>
<dbReference type="InterPro" id="IPR006665">
    <property type="entry name" value="OmpA-like"/>
</dbReference>
<feature type="domain" description="OmpA-like" evidence="5">
    <location>
        <begin position="37"/>
        <end position="152"/>
    </location>
</feature>
<keyword evidence="6" id="KW-0449">Lipoprotein</keyword>
<dbReference type="Pfam" id="PF00691">
    <property type="entry name" value="OmpA"/>
    <property type="match status" value="1"/>
</dbReference>
<sequence>MIAGMAFGLTACATQKDLGQDAAGVVGNGISAEPGTLAEFQQIIGDSVLFETNQTDVNESGKALLSKQYAWLVQYNVTAIQIEGHADERGTRQYNIALGARRAASVKNYMASLGFTGAITTLSYGKERPISLCDNISCWSQNRRSVTVVTSK</sequence>
<evidence type="ECO:0000313" key="6">
    <source>
        <dbReference type="EMBL" id="PCJ02198.1"/>
    </source>
</evidence>
<dbReference type="EMBL" id="NVUS01000005">
    <property type="protein sequence ID" value="PCJ02198.1"/>
    <property type="molecule type" value="Genomic_DNA"/>
</dbReference>
<evidence type="ECO:0000256" key="2">
    <source>
        <dbReference type="ARBA" id="ARBA00023136"/>
    </source>
</evidence>
<name>A0A2A4Z6L3_9PROT</name>
<dbReference type="SUPFAM" id="SSF103088">
    <property type="entry name" value="OmpA-like"/>
    <property type="match status" value="1"/>
</dbReference>
<reference evidence="6" key="2">
    <citation type="journal article" date="2018" name="ISME J.">
        <title>A dynamic microbial community with high functional redundancy inhabits the cold, oxic subseafloor aquifer.</title>
        <authorList>
            <person name="Tully B.J."/>
            <person name="Wheat C.G."/>
            <person name="Glazer B.T."/>
            <person name="Huber J.A."/>
        </authorList>
    </citation>
    <scope>NUCLEOTIDE SEQUENCE</scope>
    <source>
        <strain evidence="6">NORP83</strain>
    </source>
</reference>
<evidence type="ECO:0000256" key="1">
    <source>
        <dbReference type="ARBA" id="ARBA00004442"/>
    </source>
</evidence>
<dbReference type="PROSITE" id="PS51123">
    <property type="entry name" value="OMPA_2"/>
    <property type="match status" value="1"/>
</dbReference>
<dbReference type="PRINTS" id="PR01021">
    <property type="entry name" value="OMPADOMAIN"/>
</dbReference>
<comment type="caution">
    <text evidence="6">The sequence shown here is derived from an EMBL/GenBank/DDBJ whole genome shotgun (WGS) entry which is preliminary data.</text>
</comment>
<evidence type="ECO:0000259" key="5">
    <source>
        <dbReference type="PROSITE" id="PS51123"/>
    </source>
</evidence>
<reference key="1">
    <citation type="submission" date="2017-08" db="EMBL/GenBank/DDBJ databases">
        <title>A dynamic microbial community with high functional redundancy inhabits the cold, oxic subseafloor aquifer.</title>
        <authorList>
            <person name="Tully B.J."/>
            <person name="Wheat C.G."/>
            <person name="Glazer B.T."/>
            <person name="Huber J.A."/>
        </authorList>
    </citation>
    <scope>NUCLEOTIDE SEQUENCE [LARGE SCALE GENOMIC DNA]</scope>
</reference>
<comment type="subcellular location">
    <subcellularLocation>
        <location evidence="1">Cell outer membrane</location>
    </subcellularLocation>
</comment>
<dbReference type="CDD" id="cd07185">
    <property type="entry name" value="OmpA_C-like"/>
    <property type="match status" value="1"/>
</dbReference>
<dbReference type="InterPro" id="IPR006664">
    <property type="entry name" value="OMP_bac"/>
</dbReference>
<dbReference type="Gene3D" id="3.30.1330.60">
    <property type="entry name" value="OmpA-like domain"/>
    <property type="match status" value="1"/>
</dbReference>
<proteinExistence type="predicted"/>
<dbReference type="GO" id="GO:0009279">
    <property type="term" value="C:cell outer membrane"/>
    <property type="evidence" value="ECO:0007669"/>
    <property type="project" value="UniProtKB-SubCell"/>
</dbReference>